<gene>
    <name evidence="7" type="ORF">ACFQ4C_03650</name>
</gene>
<keyword evidence="7" id="KW-0436">Ligase</keyword>
<evidence type="ECO:0000256" key="3">
    <source>
        <dbReference type="ARBA" id="ARBA00022989"/>
    </source>
</evidence>
<keyword evidence="3 5" id="KW-1133">Transmembrane helix</keyword>
<dbReference type="Proteomes" id="UP001597116">
    <property type="component" value="Unassembled WGS sequence"/>
</dbReference>
<feature type="domain" description="O-antigen ligase-related" evidence="6">
    <location>
        <begin position="266"/>
        <end position="415"/>
    </location>
</feature>
<evidence type="ECO:0000313" key="8">
    <source>
        <dbReference type="Proteomes" id="UP001597116"/>
    </source>
</evidence>
<evidence type="ECO:0000259" key="6">
    <source>
        <dbReference type="Pfam" id="PF04932"/>
    </source>
</evidence>
<accession>A0ABW3PYD6</accession>
<evidence type="ECO:0000256" key="2">
    <source>
        <dbReference type="ARBA" id="ARBA00022692"/>
    </source>
</evidence>
<dbReference type="InterPro" id="IPR007016">
    <property type="entry name" value="O-antigen_ligase-rel_domated"/>
</dbReference>
<evidence type="ECO:0000256" key="5">
    <source>
        <dbReference type="SAM" id="Phobius"/>
    </source>
</evidence>
<dbReference type="Pfam" id="PF04932">
    <property type="entry name" value="Wzy_C"/>
    <property type="match status" value="1"/>
</dbReference>
<dbReference type="PANTHER" id="PTHR37422:SF17">
    <property type="entry name" value="O-ANTIGEN LIGASE"/>
    <property type="match status" value="1"/>
</dbReference>
<evidence type="ECO:0000256" key="1">
    <source>
        <dbReference type="ARBA" id="ARBA00004141"/>
    </source>
</evidence>
<feature type="transmembrane region" description="Helical" evidence="5">
    <location>
        <begin position="38"/>
        <end position="55"/>
    </location>
</feature>
<comment type="subcellular location">
    <subcellularLocation>
        <location evidence="1">Membrane</location>
        <topology evidence="1">Multi-pass membrane protein</topology>
    </subcellularLocation>
</comment>
<dbReference type="PANTHER" id="PTHR37422">
    <property type="entry name" value="TEICHURONIC ACID BIOSYNTHESIS PROTEIN TUAE"/>
    <property type="match status" value="1"/>
</dbReference>
<keyword evidence="4 5" id="KW-0472">Membrane</keyword>
<evidence type="ECO:0000313" key="7">
    <source>
        <dbReference type="EMBL" id="MFD1140183.1"/>
    </source>
</evidence>
<feature type="transmembrane region" description="Helical" evidence="5">
    <location>
        <begin position="136"/>
        <end position="155"/>
    </location>
</feature>
<comment type="caution">
    <text evidence="7">The sequence shown here is derived from an EMBL/GenBank/DDBJ whole genome shotgun (WGS) entry which is preliminary data.</text>
</comment>
<proteinExistence type="predicted"/>
<feature type="transmembrane region" description="Helical" evidence="5">
    <location>
        <begin position="60"/>
        <end position="76"/>
    </location>
</feature>
<dbReference type="RefSeq" id="WP_265989787.1">
    <property type="nucleotide sequence ID" value="NZ_CP110973.1"/>
</dbReference>
<evidence type="ECO:0000256" key="4">
    <source>
        <dbReference type="ARBA" id="ARBA00023136"/>
    </source>
</evidence>
<keyword evidence="2 5" id="KW-0812">Transmembrane</keyword>
<dbReference type="EMBL" id="JBHTLP010000002">
    <property type="protein sequence ID" value="MFD1140183.1"/>
    <property type="molecule type" value="Genomic_DNA"/>
</dbReference>
<dbReference type="GO" id="GO:0016874">
    <property type="term" value="F:ligase activity"/>
    <property type="evidence" value="ECO:0007669"/>
    <property type="project" value="UniProtKB-KW"/>
</dbReference>
<feature type="transmembrane region" description="Helical" evidence="5">
    <location>
        <begin position="113"/>
        <end position="130"/>
    </location>
</feature>
<feature type="transmembrane region" description="Helical" evidence="5">
    <location>
        <begin position="167"/>
        <end position="185"/>
    </location>
</feature>
<feature type="transmembrane region" description="Helical" evidence="5">
    <location>
        <begin position="398"/>
        <end position="423"/>
    </location>
</feature>
<feature type="transmembrane region" description="Helical" evidence="5">
    <location>
        <begin position="303"/>
        <end position="324"/>
    </location>
</feature>
<reference evidence="8" key="1">
    <citation type="journal article" date="2019" name="Int. J. Syst. Evol. Microbiol.">
        <title>The Global Catalogue of Microorganisms (GCM) 10K type strain sequencing project: providing services to taxonomists for standard genome sequencing and annotation.</title>
        <authorList>
            <consortium name="The Broad Institute Genomics Platform"/>
            <consortium name="The Broad Institute Genome Sequencing Center for Infectious Disease"/>
            <person name="Wu L."/>
            <person name="Ma J."/>
        </authorList>
    </citation>
    <scope>NUCLEOTIDE SEQUENCE [LARGE SCALE GENOMIC DNA]</scope>
    <source>
        <strain evidence="8">CCUG 55608</strain>
    </source>
</reference>
<feature type="transmembrane region" description="Helical" evidence="5">
    <location>
        <begin position="82"/>
        <end position="101"/>
    </location>
</feature>
<organism evidence="7 8">
    <name type="scientific">Larkinella insperata</name>
    <dbReference type="NCBI Taxonomy" id="332158"/>
    <lineage>
        <taxon>Bacteria</taxon>
        <taxon>Pseudomonadati</taxon>
        <taxon>Bacteroidota</taxon>
        <taxon>Cytophagia</taxon>
        <taxon>Cytophagales</taxon>
        <taxon>Spirosomataceae</taxon>
        <taxon>Larkinella</taxon>
    </lineage>
</organism>
<feature type="transmembrane region" description="Helical" evidence="5">
    <location>
        <begin position="435"/>
        <end position="453"/>
    </location>
</feature>
<feature type="transmembrane region" description="Helical" evidence="5">
    <location>
        <begin position="253"/>
        <end position="274"/>
    </location>
</feature>
<feature type="transmembrane region" description="Helical" evidence="5">
    <location>
        <begin position="280"/>
        <end position="296"/>
    </location>
</feature>
<protein>
    <submittedName>
        <fullName evidence="7">O-antigen ligase family protein</fullName>
    </submittedName>
</protein>
<dbReference type="InterPro" id="IPR051533">
    <property type="entry name" value="WaaL-like"/>
</dbReference>
<sequence length="503" mass="57019">MQSRNAITLLSLPQLLFHIVSLLIVGHLCLSDLVNPAFGYPIGFMAILFLLLRLLFKRYYLDYVLIIFACSHFYYGNNHGGLWNYVNVAALLLYSFVEPWWERSSNLSPFQKTVLGGLFLFNTLGLFFVAESSIAGRFEGFMVSLSYGLLFLFILQLPPKIALFNRVLLVLAGLGLWSLVIALNQKAMLLESVSPLLPKGNGDSLEIHGWEEYENKSERVDGPFKDFELFAEYMSLLYALFLPILISRTGQYFKLNAGIPLLAVGGAFLCVLMTVTRSSILLLVVISFFYLLYYRSHFIRKPALLIAIGVFVSFIIIIGPYIGLDYIFERFNELDFSRLSSGSAKSVEAINRGETYQAGLERLVAKDWLIGYGYGVSEHYSMAFFGIPNSEMRDYHNLYLSLPIMLGWIGTCLFVALLVSHFYQTITACRVATQPHLEALILGMSVLWVVFFINEFKIQAIREPNYLMLIWCWLGFSIQANRLSSRTVKNKAALNALVPTYTI</sequence>
<name>A0ABW3PYD6_9BACT</name>
<keyword evidence="8" id="KW-1185">Reference proteome</keyword>
<feature type="transmembrane region" description="Helical" evidence="5">
    <location>
        <begin position="229"/>
        <end position="246"/>
    </location>
</feature>